<protein>
    <recommendedName>
        <fullName evidence="3">Synaptosomal-associated protein 25</fullName>
    </recommendedName>
</protein>
<dbReference type="Proteomes" id="UP000699462">
    <property type="component" value="Unassembled WGS sequence"/>
</dbReference>
<comment type="caution">
    <text evidence="1">The sequence shown here is derived from an EMBL/GenBank/DDBJ whole genome shotgun (WGS) entry which is preliminary data.</text>
</comment>
<gene>
    <name evidence="1" type="ORF">P879_07352</name>
</gene>
<sequence>MEPEAPKPMTELELLKMRMNKTTDESLESTRRMVQLCDESQKTGAATLEQLAAQGGWYIYVNLWNVVGAPVLPAWLETPACHLNVIQLPSCHYYHYYYYYYYYCIIIIISGQ</sequence>
<dbReference type="SUPFAM" id="SSF58038">
    <property type="entry name" value="SNARE fusion complex"/>
    <property type="match status" value="1"/>
</dbReference>
<evidence type="ECO:0008006" key="3">
    <source>
        <dbReference type="Google" id="ProtNLM"/>
    </source>
</evidence>
<name>A0A8T0DDY6_9TREM</name>
<accession>A0A8T0DDY6</accession>
<reference evidence="1 2" key="1">
    <citation type="submission" date="2019-07" db="EMBL/GenBank/DDBJ databases">
        <title>Annotation for the trematode Paragonimus westermani.</title>
        <authorList>
            <person name="Choi Y.-J."/>
        </authorList>
    </citation>
    <scope>NUCLEOTIDE SEQUENCE [LARGE SCALE GENOMIC DNA]</scope>
    <source>
        <strain evidence="1">180907_Pwestermani</strain>
    </source>
</reference>
<keyword evidence="2" id="KW-1185">Reference proteome</keyword>
<organism evidence="1 2">
    <name type="scientific">Paragonimus westermani</name>
    <dbReference type="NCBI Taxonomy" id="34504"/>
    <lineage>
        <taxon>Eukaryota</taxon>
        <taxon>Metazoa</taxon>
        <taxon>Spiralia</taxon>
        <taxon>Lophotrochozoa</taxon>
        <taxon>Platyhelminthes</taxon>
        <taxon>Trematoda</taxon>
        <taxon>Digenea</taxon>
        <taxon>Plagiorchiida</taxon>
        <taxon>Troglotremata</taxon>
        <taxon>Troglotrematidae</taxon>
        <taxon>Paragonimus</taxon>
    </lineage>
</organism>
<dbReference type="Gene3D" id="1.20.5.110">
    <property type="match status" value="1"/>
</dbReference>
<dbReference type="EMBL" id="JTDF01005704">
    <property type="protein sequence ID" value="KAF8566035.1"/>
    <property type="molecule type" value="Genomic_DNA"/>
</dbReference>
<evidence type="ECO:0000313" key="2">
    <source>
        <dbReference type="Proteomes" id="UP000699462"/>
    </source>
</evidence>
<evidence type="ECO:0000313" key="1">
    <source>
        <dbReference type="EMBL" id="KAF8566035.1"/>
    </source>
</evidence>
<dbReference type="OrthoDB" id="19261at2759"/>
<proteinExistence type="predicted"/>
<dbReference type="AlphaFoldDB" id="A0A8T0DDY6"/>